<accession>A0A0U3LPZ7</accession>
<sequence length="163" mass="17893">MANIDTSITNYFVVPLKRQGSVDPTVIEACYYYDINWNKTDAKDLRDTEHQNSVCLRQCDVRTIDRQVLDSINTDGFVVNRDVRLFSATAKTLGGNAGMPNLLLAREEPYALVNGEPAPAWSVTIPLAPNTRRGVILVFSYDAGGRNQLVATTDPEVGNGSSN</sequence>
<reference evidence="1 2" key="1">
    <citation type="submission" date="2015-12" db="EMBL/GenBank/DDBJ databases">
        <title>Complete genome of Roseateles depolymerans KCTC 42856.</title>
        <authorList>
            <person name="Kim K.M."/>
        </authorList>
    </citation>
    <scope>NUCLEOTIDE SEQUENCE [LARGE SCALE GENOMIC DNA]</scope>
    <source>
        <strain evidence="1 2">KCTC 42856</strain>
    </source>
</reference>
<dbReference type="OrthoDB" id="9944713at2"/>
<protein>
    <submittedName>
        <fullName evidence="1">Uncharacterized protein</fullName>
    </submittedName>
</protein>
<gene>
    <name evidence="1" type="ORF">RD2015_2582</name>
</gene>
<dbReference type="AlphaFoldDB" id="A0A0U3LPZ7"/>
<evidence type="ECO:0000313" key="1">
    <source>
        <dbReference type="EMBL" id="ALV07047.1"/>
    </source>
</evidence>
<dbReference type="KEGG" id="rdp:RD2015_2582"/>
<dbReference type="Proteomes" id="UP000060699">
    <property type="component" value="Chromosome"/>
</dbReference>
<dbReference type="EMBL" id="CP013729">
    <property type="protein sequence ID" value="ALV07047.1"/>
    <property type="molecule type" value="Genomic_DNA"/>
</dbReference>
<name>A0A0U3LPZ7_9BURK</name>
<organism evidence="1 2">
    <name type="scientific">Roseateles depolymerans</name>
    <dbReference type="NCBI Taxonomy" id="76731"/>
    <lineage>
        <taxon>Bacteria</taxon>
        <taxon>Pseudomonadati</taxon>
        <taxon>Pseudomonadota</taxon>
        <taxon>Betaproteobacteria</taxon>
        <taxon>Burkholderiales</taxon>
        <taxon>Sphaerotilaceae</taxon>
        <taxon>Roseateles</taxon>
    </lineage>
</organism>
<proteinExistence type="predicted"/>
<keyword evidence="2" id="KW-1185">Reference proteome</keyword>
<dbReference type="RefSeq" id="WP_058935228.1">
    <property type="nucleotide sequence ID" value="NZ_CP013729.1"/>
</dbReference>
<evidence type="ECO:0000313" key="2">
    <source>
        <dbReference type="Proteomes" id="UP000060699"/>
    </source>
</evidence>